<organism evidence="3 4">
    <name type="scientific">Peltaster fructicola</name>
    <dbReference type="NCBI Taxonomy" id="286661"/>
    <lineage>
        <taxon>Eukaryota</taxon>
        <taxon>Fungi</taxon>
        <taxon>Dikarya</taxon>
        <taxon>Ascomycota</taxon>
        <taxon>Pezizomycotina</taxon>
        <taxon>Dothideomycetes</taxon>
        <taxon>Dothideomycetes incertae sedis</taxon>
        <taxon>Peltaster</taxon>
    </lineage>
</organism>
<comment type="similarity">
    <text evidence="1">Belongs to the universal ribosomal protein uL10 family.</text>
</comment>
<feature type="compositionally biased region" description="Polar residues" evidence="2">
    <location>
        <begin position="7"/>
        <end position="16"/>
    </location>
</feature>
<dbReference type="Proteomes" id="UP000503462">
    <property type="component" value="Chromosome 5"/>
</dbReference>
<accession>A0A6H0Y6C9</accession>
<evidence type="ECO:0000256" key="1">
    <source>
        <dbReference type="ARBA" id="ARBA00008889"/>
    </source>
</evidence>
<gene>
    <name evidence="3" type="ORF">AMS68_007896</name>
</gene>
<sequence length="288" mass="31517">MAAATTPAPSNKQMLQPNRPVARFPTTQPPSHKPAEFRKTQLHRQYQSMLRSSPLILMFQHNNLKATEWVGIQREIKAALLKVDEELEKTGNNVHTGTNAKLQVVQTGIFASALRVVEFWTPKFDETTTKASPEDYTHGLSVQAYRAGKDATAKHGLEALLSGPIAVLALPEVSTKHVKAALSILAPSKDIPAPKRRTNATYYDPAVQNGVQKMMLLGARIEGKAFDFEGARWVAGIEGGLEGLRGQLVALLSSTAASLTTTLESASRNLYLTMESRKSMLEEGEKEQ</sequence>
<keyword evidence="4" id="KW-1185">Reference proteome</keyword>
<dbReference type="PANTHER" id="PTHR11560">
    <property type="entry name" value="39S RIBOSOMAL PROTEIN L10, MITOCHONDRIAL"/>
    <property type="match status" value="1"/>
</dbReference>
<dbReference type="InterPro" id="IPR047865">
    <property type="entry name" value="Ribosomal_uL10_bac_type"/>
</dbReference>
<name>A0A6H0Y6C9_9PEZI</name>
<dbReference type="Gene3D" id="3.30.70.1730">
    <property type="match status" value="1"/>
</dbReference>
<evidence type="ECO:0000313" key="3">
    <source>
        <dbReference type="EMBL" id="QIX02379.1"/>
    </source>
</evidence>
<protein>
    <submittedName>
        <fullName evidence="3">Uncharacterized protein</fullName>
    </submittedName>
</protein>
<dbReference type="SUPFAM" id="SSF160369">
    <property type="entry name" value="Ribosomal protein L10-like"/>
    <property type="match status" value="1"/>
</dbReference>
<evidence type="ECO:0000256" key="2">
    <source>
        <dbReference type="SAM" id="MobiDB-lite"/>
    </source>
</evidence>
<reference evidence="3 4" key="1">
    <citation type="journal article" date="2016" name="Sci. Rep.">
        <title>Peltaster fructicola genome reveals evolution from an invasive phytopathogen to an ectophytic parasite.</title>
        <authorList>
            <person name="Xu C."/>
            <person name="Chen H."/>
            <person name="Gleason M.L."/>
            <person name="Xu J.R."/>
            <person name="Liu H."/>
            <person name="Zhang R."/>
            <person name="Sun G."/>
        </authorList>
    </citation>
    <scope>NUCLEOTIDE SEQUENCE [LARGE SCALE GENOMIC DNA]</scope>
    <source>
        <strain evidence="3 4">LNHT1506</strain>
    </source>
</reference>
<dbReference type="OrthoDB" id="360689at2759"/>
<dbReference type="EMBL" id="CP051143">
    <property type="protein sequence ID" value="QIX02379.1"/>
    <property type="molecule type" value="Genomic_DNA"/>
</dbReference>
<dbReference type="AlphaFoldDB" id="A0A6H0Y6C9"/>
<proteinExistence type="inferred from homology"/>
<evidence type="ECO:0000313" key="4">
    <source>
        <dbReference type="Proteomes" id="UP000503462"/>
    </source>
</evidence>
<feature type="region of interest" description="Disordered" evidence="2">
    <location>
        <begin position="1"/>
        <end position="37"/>
    </location>
</feature>
<dbReference type="InterPro" id="IPR043141">
    <property type="entry name" value="Ribosomal_uL10-like_sf"/>
</dbReference>